<dbReference type="Proteomes" id="UP000018542">
    <property type="component" value="Chromosome"/>
</dbReference>
<proteinExistence type="predicted"/>
<sequence length="37" mass="4369">MTKLLGFPMNDQLRFAGLAEKFIYRDKMMRKEMAISS</sequence>
<gene>
    <name evidence="1" type="ORF">W911_02910</name>
</gene>
<reference evidence="1 2" key="1">
    <citation type="journal article" date="2014" name="Genome Announc.">
        <title>Complete Genome Sequence of Hyphomicrobium nitrativorans Strain NL23, a Denitrifying Bacterium Isolated from Biofilm of a Methanol-Fed Denitrification System Treating Seawater at the Montreal Biodome.</title>
        <authorList>
            <person name="Martineau C."/>
            <person name="Villeneuve C."/>
            <person name="Mauffrey F."/>
            <person name="Villemur R."/>
        </authorList>
    </citation>
    <scope>NUCLEOTIDE SEQUENCE [LARGE SCALE GENOMIC DNA]</scope>
    <source>
        <strain evidence="1">NL23</strain>
    </source>
</reference>
<dbReference type="EMBL" id="CP006912">
    <property type="protein sequence ID" value="AHB49873.1"/>
    <property type="molecule type" value="Genomic_DNA"/>
</dbReference>
<keyword evidence="2" id="KW-1185">Reference proteome</keyword>
<dbReference type="HOGENOM" id="CLU_3344572_0_0_5"/>
<dbReference type="AlphaFoldDB" id="V5SH68"/>
<evidence type="ECO:0000313" key="1">
    <source>
        <dbReference type="EMBL" id="AHB49873.1"/>
    </source>
</evidence>
<evidence type="ECO:0000313" key="2">
    <source>
        <dbReference type="Proteomes" id="UP000018542"/>
    </source>
</evidence>
<name>V5SH68_9HYPH</name>
<dbReference type="KEGG" id="hni:W911_02910"/>
<accession>V5SH68</accession>
<protein>
    <submittedName>
        <fullName evidence="1">Uncharacterized protein</fullName>
    </submittedName>
</protein>
<organism evidence="1 2">
    <name type="scientific">Hyphomicrobium nitrativorans NL23</name>
    <dbReference type="NCBI Taxonomy" id="1029756"/>
    <lineage>
        <taxon>Bacteria</taxon>
        <taxon>Pseudomonadati</taxon>
        <taxon>Pseudomonadota</taxon>
        <taxon>Alphaproteobacteria</taxon>
        <taxon>Hyphomicrobiales</taxon>
        <taxon>Hyphomicrobiaceae</taxon>
        <taxon>Hyphomicrobium</taxon>
    </lineage>
</organism>